<evidence type="ECO:0000313" key="2">
    <source>
        <dbReference type="Proteomes" id="UP000001784"/>
    </source>
</evidence>
<dbReference type="RefSeq" id="WP_011697581.1">
    <property type="nucleotide sequence ID" value="NC_008554.1"/>
</dbReference>
<dbReference type="AlphaFoldDB" id="A0LG56"/>
<dbReference type="OrthoDB" id="5531723at2"/>
<dbReference type="EMBL" id="CP000478">
    <property type="protein sequence ID" value="ABK16408.1"/>
    <property type="molecule type" value="Genomic_DNA"/>
</dbReference>
<sequence precursor="true">MARLRRFAGIAMLFVTVSVLSGVVMGPAAWCAQEETIVGTVVKTDKGYIIEAEDGDYLVKGKDVSKMAGKMIEATGVITEGEKGDTIDVKSFEEIRE</sequence>
<name>A0LG56_SYNFM</name>
<protein>
    <recommendedName>
        <fullName evidence="3">DUF5666 domain-containing protein</fullName>
    </recommendedName>
</protein>
<dbReference type="KEGG" id="sfu:Sfum_0710"/>
<dbReference type="STRING" id="335543.Sfum_0710"/>
<evidence type="ECO:0000313" key="1">
    <source>
        <dbReference type="EMBL" id="ABK16408.1"/>
    </source>
</evidence>
<gene>
    <name evidence="1" type="ordered locus">Sfum_0710</name>
</gene>
<dbReference type="HOGENOM" id="CLU_2345652_0_0_7"/>
<organism evidence="1 2">
    <name type="scientific">Syntrophobacter fumaroxidans (strain DSM 10017 / MPOB)</name>
    <dbReference type="NCBI Taxonomy" id="335543"/>
    <lineage>
        <taxon>Bacteria</taxon>
        <taxon>Pseudomonadati</taxon>
        <taxon>Thermodesulfobacteriota</taxon>
        <taxon>Syntrophobacteria</taxon>
        <taxon>Syntrophobacterales</taxon>
        <taxon>Syntrophobacteraceae</taxon>
        <taxon>Syntrophobacter</taxon>
    </lineage>
</organism>
<dbReference type="InParanoid" id="A0LG56"/>
<proteinExistence type="predicted"/>
<evidence type="ECO:0008006" key="3">
    <source>
        <dbReference type="Google" id="ProtNLM"/>
    </source>
</evidence>
<dbReference type="Proteomes" id="UP000001784">
    <property type="component" value="Chromosome"/>
</dbReference>
<reference evidence="1 2" key="1">
    <citation type="submission" date="2006-10" db="EMBL/GenBank/DDBJ databases">
        <title>Complete sequence of Syntrophobacter fumaroxidans MPOB.</title>
        <authorList>
            <consortium name="US DOE Joint Genome Institute"/>
            <person name="Copeland A."/>
            <person name="Lucas S."/>
            <person name="Lapidus A."/>
            <person name="Barry K."/>
            <person name="Detter J.C."/>
            <person name="Glavina del Rio T."/>
            <person name="Hammon N."/>
            <person name="Israni S."/>
            <person name="Pitluck S."/>
            <person name="Goltsman E.G."/>
            <person name="Martinez M."/>
            <person name="Schmutz J."/>
            <person name="Larimer F."/>
            <person name="Land M."/>
            <person name="Hauser L."/>
            <person name="Kyrpides N."/>
            <person name="Kim E."/>
            <person name="Boone D.R."/>
            <person name="Brockman F."/>
            <person name="Culley D."/>
            <person name="Ferry J."/>
            <person name="Gunsalus R."/>
            <person name="McInerney M.J."/>
            <person name="Morrison M."/>
            <person name="Plugge C."/>
            <person name="Rohlin L."/>
            <person name="Scholten J."/>
            <person name="Sieber J."/>
            <person name="Stams A.J.M."/>
            <person name="Worm P."/>
            <person name="Henstra A.M."/>
            <person name="Richardson P."/>
        </authorList>
    </citation>
    <scope>NUCLEOTIDE SEQUENCE [LARGE SCALE GENOMIC DNA]</scope>
    <source>
        <strain evidence="2">DSM 10017 / MPOB</strain>
    </source>
</reference>
<accession>A0LG56</accession>
<keyword evidence="2" id="KW-1185">Reference proteome</keyword>